<protein>
    <submittedName>
        <fullName evidence="1">Uncharacterized protein</fullName>
    </submittedName>
</protein>
<dbReference type="AlphaFoldDB" id="A0A401FJP2"/>
<evidence type="ECO:0000313" key="2">
    <source>
        <dbReference type="Proteomes" id="UP000286974"/>
    </source>
</evidence>
<dbReference type="EMBL" id="BEXA01000001">
    <property type="protein sequence ID" value="GAY72451.1"/>
    <property type="molecule type" value="Genomic_DNA"/>
</dbReference>
<sequence length="150" mass="17040">MTIQTKEQVLPITIGGTDLTDDATTELELSILLGHTTDDESYINQEEPFKKFWDSITPGFKPIVTNDLMTTCSNALTEGLDKILDSTDMNVGDNFYKPDIDWKHIQHLYNISFSNAYSFKDYKPATIEFVDKTNNSNDDKIDISDDDLPF</sequence>
<dbReference type="Proteomes" id="UP000286974">
    <property type="component" value="Unassembled WGS sequence"/>
</dbReference>
<gene>
    <name evidence="1" type="ORF">NBRC111893_597</name>
</gene>
<organism evidence="1 2">
    <name type="scientific">Lentilactobacillus kosonis</name>
    <dbReference type="NCBI Taxonomy" id="2810561"/>
    <lineage>
        <taxon>Bacteria</taxon>
        <taxon>Bacillati</taxon>
        <taxon>Bacillota</taxon>
        <taxon>Bacilli</taxon>
        <taxon>Lactobacillales</taxon>
        <taxon>Lactobacillaceae</taxon>
        <taxon>Lentilactobacillus</taxon>
    </lineage>
</organism>
<reference evidence="1 2" key="1">
    <citation type="submission" date="2017-11" db="EMBL/GenBank/DDBJ databases">
        <title>Draft Genome Sequence of Lactobacillus curieae NBRC 111893 isolated from Koso, a Japanese sugar-Vegetable Fermented Beverage.</title>
        <authorList>
            <person name="Chiou T.Y."/>
            <person name="Oshima K."/>
            <person name="Suda W."/>
            <person name="Hattori M."/>
            <person name="Takahashi T."/>
        </authorList>
    </citation>
    <scope>NUCLEOTIDE SEQUENCE [LARGE SCALE GENOMIC DNA]</scope>
    <source>
        <strain evidence="1 2">NBRC111893</strain>
    </source>
</reference>
<comment type="caution">
    <text evidence="1">The sequence shown here is derived from an EMBL/GenBank/DDBJ whole genome shotgun (WGS) entry which is preliminary data.</text>
</comment>
<keyword evidence="2" id="KW-1185">Reference proteome</keyword>
<accession>A0A401FJP2</accession>
<dbReference type="RefSeq" id="WP_125007847.1">
    <property type="nucleotide sequence ID" value="NZ_BEXA01000001.1"/>
</dbReference>
<evidence type="ECO:0000313" key="1">
    <source>
        <dbReference type="EMBL" id="GAY72451.1"/>
    </source>
</evidence>
<name>A0A401FJP2_9LACO</name>
<proteinExistence type="predicted"/>